<dbReference type="Proteomes" id="UP000053058">
    <property type="component" value="Unassembled WGS sequence"/>
</dbReference>
<proteinExistence type="predicted"/>
<evidence type="ECO:0000256" key="1">
    <source>
        <dbReference type="SAM" id="MobiDB-lite"/>
    </source>
</evidence>
<keyword evidence="2" id="KW-0732">Signal</keyword>
<feature type="compositionally biased region" description="Basic and acidic residues" evidence="1">
    <location>
        <begin position="133"/>
        <end position="159"/>
    </location>
</feature>
<sequence length="265" mass="29225">MKKITIIGVIALSMLSLTACSSNKETATTKPSTTKSSEVVVLLEINDTIYTDSSGMFTITGKTSPNTTVKIKFAKIYTSISSDEDGKFESVQYKIGEDHDSYPVTVIAVSSTGTETEREITVKRSSGSLENNNAEKARKQKEEEAKKQAEEQAKADEKNPATYPELPYDEMARNGNNHKGEKLKITGKVRQVMDTDSGDAMLRVATSANGYDDMYLVQIPSSEWNNHRLLEDDVVSFYGNVYGLYTYDSTLGGKITVPALMVNMY</sequence>
<feature type="signal peptide" evidence="2">
    <location>
        <begin position="1"/>
        <end position="21"/>
    </location>
</feature>
<dbReference type="RefSeq" id="WP_201012553.1">
    <property type="nucleotide sequence ID" value="NZ_LKLK01000007.1"/>
</dbReference>
<gene>
    <name evidence="3" type="ORF">KF282_1516</name>
</gene>
<feature type="chain" id="PRO_5039597132" evidence="2">
    <location>
        <begin position="22"/>
        <end position="265"/>
    </location>
</feature>
<organism evidence="3 4">
    <name type="scientific">Lactococcus lactis subsp. lactis</name>
    <name type="common">Streptococcus lactis</name>
    <dbReference type="NCBI Taxonomy" id="1360"/>
    <lineage>
        <taxon>Bacteria</taxon>
        <taxon>Bacillati</taxon>
        <taxon>Bacillota</taxon>
        <taxon>Bacilli</taxon>
        <taxon>Lactobacillales</taxon>
        <taxon>Streptococcaceae</taxon>
        <taxon>Lactococcus</taxon>
    </lineage>
</organism>
<name>A0A0V8CST3_LACLL</name>
<dbReference type="PATRIC" id="fig|1360.103.peg.1557"/>
<accession>A0A0V8CST3</accession>
<comment type="caution">
    <text evidence="3">The sequence shown here is derived from an EMBL/GenBank/DDBJ whole genome shotgun (WGS) entry which is preliminary data.</text>
</comment>
<dbReference type="AlphaFoldDB" id="A0A0V8CST3"/>
<evidence type="ECO:0000256" key="2">
    <source>
        <dbReference type="SAM" id="SignalP"/>
    </source>
</evidence>
<feature type="region of interest" description="Disordered" evidence="1">
    <location>
        <begin position="113"/>
        <end position="168"/>
    </location>
</feature>
<dbReference type="PROSITE" id="PS51257">
    <property type="entry name" value="PROKAR_LIPOPROTEIN"/>
    <property type="match status" value="1"/>
</dbReference>
<evidence type="ECO:0000313" key="4">
    <source>
        <dbReference type="Proteomes" id="UP000053058"/>
    </source>
</evidence>
<dbReference type="EMBL" id="LKLN01000065">
    <property type="protein sequence ID" value="KSU04382.1"/>
    <property type="molecule type" value="Genomic_DNA"/>
</dbReference>
<reference evidence="4" key="1">
    <citation type="submission" date="2015-10" db="EMBL/GenBank/DDBJ databases">
        <title>Draft Genome Sequences of 11 Lactococcus lactis subspecies cremoris strains.</title>
        <authorList>
            <person name="Wels M."/>
            <person name="Backus L."/>
            <person name="Boekhorst J."/>
            <person name="Dijkstra A."/>
            <person name="Beerthuizen M."/>
            <person name="Kelly W."/>
            <person name="Siezen R."/>
            <person name="Bachmann H."/>
            <person name="Van Hijum S."/>
        </authorList>
    </citation>
    <scope>NUCLEOTIDE SEQUENCE [LARGE SCALE GENOMIC DNA]</scope>
    <source>
        <strain evidence="4">KF282</strain>
    </source>
</reference>
<evidence type="ECO:0000313" key="3">
    <source>
        <dbReference type="EMBL" id="KSU04382.1"/>
    </source>
</evidence>
<protein>
    <submittedName>
        <fullName evidence="3">Phage protein</fullName>
    </submittedName>
</protein>